<keyword evidence="9" id="KW-1003">Cell membrane</keyword>
<dbReference type="Proteomes" id="UP000276223">
    <property type="component" value="Unassembled WGS sequence"/>
</dbReference>
<name>A0A3N1UIC7_9BACT</name>
<evidence type="ECO:0000256" key="6">
    <source>
        <dbReference type="ARBA" id="ARBA00049183"/>
    </source>
</evidence>
<dbReference type="Pfam" id="PF04413">
    <property type="entry name" value="Glycos_transf_N"/>
    <property type="match status" value="1"/>
</dbReference>
<dbReference type="GO" id="GO:0005886">
    <property type="term" value="C:plasma membrane"/>
    <property type="evidence" value="ECO:0007669"/>
    <property type="project" value="UniProtKB-SubCell"/>
</dbReference>
<comment type="subcellular location">
    <subcellularLocation>
        <location evidence="9">Cell membrane</location>
    </subcellularLocation>
</comment>
<keyword evidence="12" id="KW-1185">Reference proteome</keyword>
<keyword evidence="9" id="KW-0472">Membrane</keyword>
<dbReference type="PANTHER" id="PTHR42755:SF1">
    <property type="entry name" value="3-DEOXY-D-MANNO-OCTULOSONIC ACID TRANSFERASE, MITOCHONDRIAL-RELATED"/>
    <property type="match status" value="1"/>
</dbReference>
<dbReference type="InterPro" id="IPR007507">
    <property type="entry name" value="Glycos_transf_N"/>
</dbReference>
<sequence length="412" mass="46395">MGEDEKAFWRRRFLSGRTPKACRNGPCVWFHAASVGEVTGGLGVIGRLPDVDPQVEVFLSVGTPQGYRFARSHVPKNVQVFEAPMDVPWAVWRTVTSLRPDVFVTLESEFWPLLHWCLRKHGIPVVLLNGRVSEKSWRQYRRFFFIFGHVFRSIQWACVNTVEDQQRLVTLGVSPQRITVTGSAKYDTLTHRADPSLVEAWRRRLGLSSEAPALVAGSLRGEECQALLEIFIKLKRECPRLVGIFAPRHLDRVASMIAWLQGHGVPYDLLSSFLSNESQRRQSDCLVVDGIGHLFELYGLGHFIFCGGTLAPVGGHNIVEPLAWGKTVYYGPHVEKVWEEQVVLQRHGAGIMVHSPEDLYGRWRHALLSGAFGGWKKDAARKALEELGGAAERQLTSLQPFLWRAKAQEASK</sequence>
<reference evidence="11 12" key="1">
    <citation type="submission" date="2018-11" db="EMBL/GenBank/DDBJ databases">
        <title>Genomic Encyclopedia of Type Strains, Phase IV (KMG-IV): sequencing the most valuable type-strain genomes for metagenomic binning, comparative biology and taxonomic classification.</title>
        <authorList>
            <person name="Goeker M."/>
        </authorList>
    </citation>
    <scope>NUCLEOTIDE SEQUENCE [LARGE SCALE GENOMIC DNA]</scope>
    <source>
        <strain evidence="11 12">DSM 22027</strain>
    </source>
</reference>
<dbReference type="InterPro" id="IPR038107">
    <property type="entry name" value="Glycos_transf_N_sf"/>
</dbReference>
<feature type="site" description="Transition state stabilizer" evidence="8">
    <location>
        <position position="185"/>
    </location>
</feature>
<evidence type="ECO:0000256" key="1">
    <source>
        <dbReference type="ARBA" id="ARBA00004713"/>
    </source>
</evidence>
<accession>A0A3N1UIC7</accession>
<organism evidence="11 12">
    <name type="scientific">Desulfosoma caldarium</name>
    <dbReference type="NCBI Taxonomy" id="610254"/>
    <lineage>
        <taxon>Bacteria</taxon>
        <taxon>Pseudomonadati</taxon>
        <taxon>Thermodesulfobacteriota</taxon>
        <taxon>Syntrophobacteria</taxon>
        <taxon>Syntrophobacterales</taxon>
        <taxon>Syntrophobacteraceae</taxon>
        <taxon>Desulfosoma</taxon>
    </lineage>
</organism>
<comment type="function">
    <text evidence="9">Involved in lipopolysaccharide (LPS) biosynthesis. Catalyzes the transfer of 3-deoxy-D-manno-octulosonate (Kdo) residue(s) from CMP-Kdo to lipid IV(A), the tetraacyldisaccharide-1,4'-bisphosphate precursor of lipid A.</text>
</comment>
<comment type="caution">
    <text evidence="11">The sequence shown here is derived from an EMBL/GenBank/DDBJ whole genome shotgun (WGS) entry which is preliminary data.</text>
</comment>
<feature type="active site" description="Proton acceptor" evidence="7">
    <location>
        <position position="37"/>
    </location>
</feature>
<dbReference type="UniPathway" id="UPA00958"/>
<dbReference type="EC" id="2.4.99.12" evidence="2 9"/>
<evidence type="ECO:0000256" key="4">
    <source>
        <dbReference type="ARBA" id="ARBA00022679"/>
    </source>
</evidence>
<dbReference type="RefSeq" id="WP_170161864.1">
    <property type="nucleotide sequence ID" value="NZ_RJVA01000017.1"/>
</dbReference>
<dbReference type="GO" id="GO:0043842">
    <property type="term" value="F:Kdo transferase activity"/>
    <property type="evidence" value="ECO:0007669"/>
    <property type="project" value="UniProtKB-EC"/>
</dbReference>
<evidence type="ECO:0000256" key="2">
    <source>
        <dbReference type="ARBA" id="ARBA00012621"/>
    </source>
</evidence>
<comment type="similarity">
    <text evidence="9">Belongs to the glycosyltransferase group 1 family.</text>
</comment>
<evidence type="ECO:0000313" key="12">
    <source>
        <dbReference type="Proteomes" id="UP000276223"/>
    </source>
</evidence>
<keyword evidence="4 9" id="KW-0808">Transferase</keyword>
<evidence type="ECO:0000259" key="10">
    <source>
        <dbReference type="Pfam" id="PF04413"/>
    </source>
</evidence>
<evidence type="ECO:0000256" key="5">
    <source>
        <dbReference type="ARBA" id="ARBA00031445"/>
    </source>
</evidence>
<evidence type="ECO:0000256" key="7">
    <source>
        <dbReference type="PIRSR" id="PIRSR639901-1"/>
    </source>
</evidence>
<keyword evidence="9" id="KW-0448">Lipopolysaccharide biosynthesis</keyword>
<evidence type="ECO:0000256" key="9">
    <source>
        <dbReference type="RuleBase" id="RU365103"/>
    </source>
</evidence>
<evidence type="ECO:0000256" key="3">
    <source>
        <dbReference type="ARBA" id="ARBA00019077"/>
    </source>
</evidence>
<comment type="pathway">
    <text evidence="1 9">Bacterial outer membrane biogenesis; LPS core biosynthesis.</text>
</comment>
<dbReference type="GO" id="GO:0009244">
    <property type="term" value="P:lipopolysaccharide core region biosynthetic process"/>
    <property type="evidence" value="ECO:0007669"/>
    <property type="project" value="UniProtKB-UniRule"/>
</dbReference>
<dbReference type="SUPFAM" id="SSF53756">
    <property type="entry name" value="UDP-Glycosyltransferase/glycogen phosphorylase"/>
    <property type="match status" value="1"/>
</dbReference>
<dbReference type="InterPro" id="IPR039901">
    <property type="entry name" value="Kdotransferase"/>
</dbReference>
<proteinExistence type="inferred from homology"/>
<feature type="site" description="Transition state stabilizer" evidence="8">
    <location>
        <position position="107"/>
    </location>
</feature>
<evidence type="ECO:0000313" key="11">
    <source>
        <dbReference type="EMBL" id="ROQ89528.1"/>
    </source>
</evidence>
<dbReference type="EMBL" id="RJVA01000017">
    <property type="protein sequence ID" value="ROQ89528.1"/>
    <property type="molecule type" value="Genomic_DNA"/>
</dbReference>
<evidence type="ECO:0000256" key="8">
    <source>
        <dbReference type="PIRSR" id="PIRSR639901-2"/>
    </source>
</evidence>
<dbReference type="AlphaFoldDB" id="A0A3N1UIC7"/>
<dbReference type="GO" id="GO:0009245">
    <property type="term" value="P:lipid A biosynthetic process"/>
    <property type="evidence" value="ECO:0007669"/>
    <property type="project" value="TreeGrafter"/>
</dbReference>
<dbReference type="PANTHER" id="PTHR42755">
    <property type="entry name" value="3-DEOXY-MANNO-OCTULOSONATE CYTIDYLYLTRANSFERASE"/>
    <property type="match status" value="1"/>
</dbReference>
<dbReference type="Gene3D" id="3.40.50.2000">
    <property type="entry name" value="Glycogen Phosphorylase B"/>
    <property type="match status" value="1"/>
</dbReference>
<protein>
    <recommendedName>
        <fullName evidence="3 9">3-deoxy-D-manno-octulosonic acid transferase</fullName>
        <shortName evidence="9">Kdo transferase</shortName>
        <ecNumber evidence="2 9">2.4.99.12</ecNumber>
    </recommendedName>
    <alternativeName>
        <fullName evidence="5 9">Lipid IV(A) 3-deoxy-D-manno-octulosonic acid transferase</fullName>
    </alternativeName>
</protein>
<feature type="domain" description="3-deoxy-D-manno-octulosonic-acid transferase N-terminal" evidence="10">
    <location>
        <begin position="9"/>
        <end position="187"/>
    </location>
</feature>
<comment type="catalytic activity">
    <reaction evidence="6 9">
        <text>lipid IVA (E. coli) + CMP-3-deoxy-beta-D-manno-octulosonate = alpha-Kdo-(2-&gt;6)-lipid IVA (E. coli) + CMP + H(+)</text>
        <dbReference type="Rhea" id="RHEA:28066"/>
        <dbReference type="ChEBI" id="CHEBI:15378"/>
        <dbReference type="ChEBI" id="CHEBI:58603"/>
        <dbReference type="ChEBI" id="CHEBI:60364"/>
        <dbReference type="ChEBI" id="CHEBI:60377"/>
        <dbReference type="ChEBI" id="CHEBI:85987"/>
        <dbReference type="EC" id="2.4.99.12"/>
    </reaction>
</comment>
<gene>
    <name evidence="11" type="ORF">EDC27_3064</name>
</gene>
<dbReference type="Gene3D" id="3.40.50.11720">
    <property type="entry name" value="3-Deoxy-D-manno-octulosonic-acid transferase, N-terminal domain"/>
    <property type="match status" value="1"/>
</dbReference>